<evidence type="ECO:0000259" key="4">
    <source>
        <dbReference type="PROSITE" id="PS50102"/>
    </source>
</evidence>
<dbReference type="Proteomes" id="UP000274504">
    <property type="component" value="Unassembled WGS sequence"/>
</dbReference>
<sequence>MKEDFDKSVDPRRIWIANLAPKSTEYAILQLVRPFGKILDFNFPVNQSGGPLQGSSLGYCFVTYESEQSALNAMKSLNRRVFAGAVLSAQRARPTRETLDQLRAEREEAKRVQIEEELKRREEELAERLTTDVSTSSSVLVTTNLSSSSKDVRGFPLLAILTYIVGFERKSALDSKQGLKSASSSTVVPDLYGKLGLISAKTSSSQMPPSPPKMSHAQNRQAMSRIEAALETASKMDIQPAILRTDKGTQKPHPLVAALLGRGTKNQQQSRRDRRGRLGCGSKYHQRSHPYARL</sequence>
<evidence type="ECO:0000256" key="3">
    <source>
        <dbReference type="SAM" id="MobiDB-lite"/>
    </source>
</evidence>
<dbReference type="STRING" id="6216.A0A0R3SIV8"/>
<dbReference type="InterPro" id="IPR035979">
    <property type="entry name" value="RBD_domain_sf"/>
</dbReference>
<evidence type="ECO:0000313" key="5">
    <source>
        <dbReference type="EMBL" id="VDL56842.1"/>
    </source>
</evidence>
<keyword evidence="1" id="KW-0694">RNA-binding</keyword>
<protein>
    <submittedName>
        <fullName evidence="7">RRM domain-containing protein</fullName>
    </submittedName>
</protein>
<proteinExistence type="predicted"/>
<dbReference type="InterPro" id="IPR012677">
    <property type="entry name" value="Nucleotide-bd_a/b_plait_sf"/>
</dbReference>
<dbReference type="Pfam" id="PF00076">
    <property type="entry name" value="RRM_1"/>
    <property type="match status" value="1"/>
</dbReference>
<gene>
    <name evidence="5" type="ORF">HDID_LOCUS4871</name>
</gene>
<accession>A0A0R3SIV8</accession>
<reference evidence="7" key="1">
    <citation type="submission" date="2017-02" db="UniProtKB">
        <authorList>
            <consortium name="WormBaseParasite"/>
        </authorList>
    </citation>
    <scope>IDENTIFICATION</scope>
</reference>
<dbReference type="OrthoDB" id="6730379at2759"/>
<evidence type="ECO:0000256" key="2">
    <source>
        <dbReference type="SAM" id="Coils"/>
    </source>
</evidence>
<dbReference type="SUPFAM" id="SSF54928">
    <property type="entry name" value="RNA-binding domain, RBD"/>
    <property type="match status" value="1"/>
</dbReference>
<dbReference type="SMART" id="SM00360">
    <property type="entry name" value="RRM"/>
    <property type="match status" value="1"/>
</dbReference>
<feature type="coiled-coil region" evidence="2">
    <location>
        <begin position="99"/>
        <end position="132"/>
    </location>
</feature>
<feature type="compositionally biased region" description="Basic residues" evidence="3">
    <location>
        <begin position="284"/>
        <end position="294"/>
    </location>
</feature>
<feature type="region of interest" description="Disordered" evidence="3">
    <location>
        <begin position="258"/>
        <end position="294"/>
    </location>
</feature>
<dbReference type="Gene3D" id="3.30.70.330">
    <property type="match status" value="1"/>
</dbReference>
<organism evidence="7">
    <name type="scientific">Hymenolepis diminuta</name>
    <name type="common">Rat tapeworm</name>
    <dbReference type="NCBI Taxonomy" id="6216"/>
    <lineage>
        <taxon>Eukaryota</taxon>
        <taxon>Metazoa</taxon>
        <taxon>Spiralia</taxon>
        <taxon>Lophotrochozoa</taxon>
        <taxon>Platyhelminthes</taxon>
        <taxon>Cestoda</taxon>
        <taxon>Eucestoda</taxon>
        <taxon>Cyclophyllidea</taxon>
        <taxon>Hymenolepididae</taxon>
        <taxon>Hymenolepis</taxon>
    </lineage>
</organism>
<dbReference type="WBParaSite" id="HDID_0000487301-mRNA-1">
    <property type="protein sequence ID" value="HDID_0000487301-mRNA-1"/>
    <property type="gene ID" value="HDID_0000487301"/>
</dbReference>
<dbReference type="PROSITE" id="PS50102">
    <property type="entry name" value="RRM"/>
    <property type="match status" value="1"/>
</dbReference>
<evidence type="ECO:0000313" key="6">
    <source>
        <dbReference type="Proteomes" id="UP000274504"/>
    </source>
</evidence>
<dbReference type="InterPro" id="IPR000504">
    <property type="entry name" value="RRM_dom"/>
</dbReference>
<evidence type="ECO:0000256" key="1">
    <source>
        <dbReference type="PROSITE-ProRule" id="PRU00176"/>
    </source>
</evidence>
<dbReference type="AlphaFoldDB" id="A0A0R3SIV8"/>
<name>A0A0R3SIV8_HYMDI</name>
<feature type="domain" description="RRM" evidence="4">
    <location>
        <begin position="12"/>
        <end position="94"/>
    </location>
</feature>
<keyword evidence="2" id="KW-0175">Coiled coil</keyword>
<reference evidence="5 6" key="2">
    <citation type="submission" date="2018-11" db="EMBL/GenBank/DDBJ databases">
        <authorList>
            <consortium name="Pathogen Informatics"/>
        </authorList>
    </citation>
    <scope>NUCLEOTIDE SEQUENCE [LARGE SCALE GENOMIC DNA]</scope>
</reference>
<dbReference type="GO" id="GO:0003723">
    <property type="term" value="F:RNA binding"/>
    <property type="evidence" value="ECO:0007669"/>
    <property type="project" value="UniProtKB-UniRule"/>
</dbReference>
<dbReference type="EMBL" id="UYSG01002091">
    <property type="protein sequence ID" value="VDL56842.1"/>
    <property type="molecule type" value="Genomic_DNA"/>
</dbReference>
<evidence type="ECO:0000313" key="7">
    <source>
        <dbReference type="WBParaSite" id="HDID_0000487301-mRNA-1"/>
    </source>
</evidence>